<dbReference type="InterPro" id="IPR036026">
    <property type="entry name" value="Seven-hairpin_glycosidases"/>
</dbReference>
<evidence type="ECO:0000256" key="1">
    <source>
        <dbReference type="ARBA" id="ARBA00004240"/>
    </source>
</evidence>
<comment type="caution">
    <text evidence="6">The sequence shown here is derived from an EMBL/GenBank/DDBJ whole genome shotgun (WGS) entry which is preliminary data.</text>
</comment>
<name>A0ABR4NTT5_9SACH</name>
<gene>
    <name evidence="6" type="ORF">RNJ44_00330</name>
</gene>
<accession>A0ABR4NTT5</accession>
<evidence type="ECO:0000256" key="3">
    <source>
        <dbReference type="ARBA" id="ARBA00022824"/>
    </source>
</evidence>
<sequence>MIFLIFLIYGVLARHVPYANKSFNSEELIQYREEVRELIYFGIDNYLDIAYPADELHPLSCAPSWRNFDDPMDFGFNDVMGNYSITLIDSLTTVAVIGDRDRFKQLVDLMEERFSHGFDTGSIVQVFEVTIRVLGSLMSAHLYASDPSKKVYLGDEYNGFLLDLAVDIADRLLPAYLTDSGIPVPRVNLSNSKTPLERGFNPNNNIVAMSSPYFEFRMLSYLTKDSKYEEVTRFSFEKAWSLRTMLNLVPSTFDPDTGVMVDSMTGIGASVDSFYEYTLKGAILFDDDDLLKIWQEAYSAISINAKEDWFFSVISAYGGYPSTSWLDSLSAFFSGLQVLAGDVSEAIAHNIMFMKLWGTFGALPERWDTNTAEEKQYINFNTGIPLYPLRPEFVESSWYLYRATKDPLYLNIGHRVLQDYKNKMKTECGFATIKSVETGEQEDRMESFVLSETLKYLFLLFDEDNEVHRSRDNLIFSTEAHPLWLTPEMKRDYQQNKYFNDTTYINHLDELKSGHKEWILKQKKEMNKQINKHLQKIFKYEAPIDSETRKDALKKLYAKRKLLEKNTELSFIEVYPVHEEFNNTCPVTHYDSSRNKGFFSPLMSTYGKMFDVNRRYDLEKPKYMENAPSIETEPVFYDRWCSPNSQSQFPSQAVTFDMVLDSTGNYDVIKYFNGSISGESFGGRRKLRIQRLKRGDVDWYGDYVSDRDFEGLDYTDIRPETPVSINRQDIYKVVKLDSIPIPKGQQVYIKSDLLSNDFNVSAVIADPFLNGKKSAFKRFGYNKDGHVISDNTLFVNFKII</sequence>
<dbReference type="EMBL" id="JBEVYD010000006">
    <property type="protein sequence ID" value="KAL3231795.1"/>
    <property type="molecule type" value="Genomic_DNA"/>
</dbReference>
<dbReference type="PANTHER" id="PTHR45679">
    <property type="entry name" value="ER DEGRADATION-ENHANCING ALPHA-MANNOSIDASE-LIKE PROTEIN 2"/>
    <property type="match status" value="1"/>
</dbReference>
<protein>
    <recommendedName>
        <fullName evidence="5">alpha-1,2-Mannosidase</fullName>
        <ecNumber evidence="5">3.2.1.-</ecNumber>
    </recommendedName>
</protein>
<evidence type="ECO:0000256" key="4">
    <source>
        <dbReference type="ARBA" id="ARBA00023180"/>
    </source>
</evidence>
<evidence type="ECO:0000256" key="5">
    <source>
        <dbReference type="RuleBase" id="RU361193"/>
    </source>
</evidence>
<dbReference type="InterPro" id="IPR012341">
    <property type="entry name" value="6hp_glycosidase-like_sf"/>
</dbReference>
<evidence type="ECO:0000313" key="6">
    <source>
        <dbReference type="EMBL" id="KAL3231795.1"/>
    </source>
</evidence>
<keyword evidence="5" id="KW-0326">Glycosidase</keyword>
<dbReference type="Gene3D" id="1.50.10.10">
    <property type="match status" value="1"/>
</dbReference>
<evidence type="ECO:0000313" key="7">
    <source>
        <dbReference type="Proteomes" id="UP001623330"/>
    </source>
</evidence>
<keyword evidence="5" id="KW-0378">Hydrolase</keyword>
<comment type="subcellular location">
    <subcellularLocation>
        <location evidence="1">Endoplasmic reticulum</location>
    </subcellularLocation>
</comment>
<dbReference type="PRINTS" id="PR00747">
    <property type="entry name" value="GLYHDRLASE47"/>
</dbReference>
<dbReference type="Pfam" id="PF01532">
    <property type="entry name" value="Glyco_hydro_47"/>
    <property type="match status" value="1"/>
</dbReference>
<proteinExistence type="inferred from homology"/>
<dbReference type="InterPro" id="IPR001382">
    <property type="entry name" value="Glyco_hydro_47"/>
</dbReference>
<dbReference type="Proteomes" id="UP001623330">
    <property type="component" value="Unassembled WGS sequence"/>
</dbReference>
<keyword evidence="7" id="KW-1185">Reference proteome</keyword>
<dbReference type="InterPro" id="IPR044674">
    <property type="entry name" value="EDEM1/2/3"/>
</dbReference>
<comment type="similarity">
    <text evidence="2 5">Belongs to the glycosyl hydrolase 47 family.</text>
</comment>
<dbReference type="PANTHER" id="PTHR45679:SF5">
    <property type="entry name" value="ER DEGRADATION-ENHANCING ALPHA-MANNOSIDASE-LIKE PROTEIN 1"/>
    <property type="match status" value="1"/>
</dbReference>
<reference evidence="6 7" key="1">
    <citation type="submission" date="2024-05" db="EMBL/GenBank/DDBJ databases">
        <title>Long read based assembly of the Candida bracarensis genome reveals expanded adhesin content.</title>
        <authorList>
            <person name="Marcet-Houben M."/>
            <person name="Ksiezopolska E."/>
            <person name="Gabaldon T."/>
        </authorList>
    </citation>
    <scope>NUCLEOTIDE SEQUENCE [LARGE SCALE GENOMIC DNA]</scope>
    <source>
        <strain evidence="6 7">CBM6</strain>
    </source>
</reference>
<dbReference type="SUPFAM" id="SSF48225">
    <property type="entry name" value="Seven-hairpin glycosidases"/>
    <property type="match status" value="1"/>
</dbReference>
<keyword evidence="4" id="KW-0325">Glycoprotein</keyword>
<evidence type="ECO:0000256" key="2">
    <source>
        <dbReference type="ARBA" id="ARBA00007658"/>
    </source>
</evidence>
<organism evidence="6 7">
    <name type="scientific">Nakaseomyces bracarensis</name>
    <dbReference type="NCBI Taxonomy" id="273131"/>
    <lineage>
        <taxon>Eukaryota</taxon>
        <taxon>Fungi</taxon>
        <taxon>Dikarya</taxon>
        <taxon>Ascomycota</taxon>
        <taxon>Saccharomycotina</taxon>
        <taxon>Saccharomycetes</taxon>
        <taxon>Saccharomycetales</taxon>
        <taxon>Saccharomycetaceae</taxon>
        <taxon>Nakaseomyces</taxon>
    </lineage>
</organism>
<dbReference type="EC" id="3.2.1.-" evidence="5"/>
<keyword evidence="3" id="KW-0256">Endoplasmic reticulum</keyword>